<feature type="transmembrane region" description="Helical" evidence="1">
    <location>
        <begin position="125"/>
        <end position="148"/>
    </location>
</feature>
<dbReference type="AlphaFoldDB" id="A0A482XXR2"/>
<organism evidence="2 3">
    <name type="scientific">Natrinema altunense</name>
    <dbReference type="NCBI Taxonomy" id="222984"/>
    <lineage>
        <taxon>Archaea</taxon>
        <taxon>Methanobacteriati</taxon>
        <taxon>Methanobacteriota</taxon>
        <taxon>Stenosarchaea group</taxon>
        <taxon>Halobacteria</taxon>
        <taxon>Halobacteriales</taxon>
        <taxon>Natrialbaceae</taxon>
        <taxon>Natrinema</taxon>
    </lineage>
</organism>
<dbReference type="EMBL" id="SHMR01000001">
    <property type="protein sequence ID" value="RZH68698.1"/>
    <property type="molecule type" value="Genomic_DNA"/>
</dbReference>
<comment type="caution">
    <text evidence="2">The sequence shown here is derived from an EMBL/GenBank/DDBJ whole genome shotgun (WGS) entry which is preliminary data.</text>
</comment>
<dbReference type="OrthoDB" id="275362at2157"/>
<accession>A0A482XXR2</accession>
<keyword evidence="1" id="KW-1133">Transmembrane helix</keyword>
<sequence>MATLPTWIDERLEPTLDKKLTQRHVVEVMVESDRPFFSVQQLRSRVSPTVSKETVRNRLDELREIDVVAAETYPETITLYYINHPESPWPISPAGQRALDHDSPLETLSLADFLRLRNPAGIRTLVLAGLQLSLVLFAVGVGLIVLSIDAPVEASHGLLGAAGNLFVVCLVLLGAERLARAVRDDGVSGAVPTPNRFEPK</sequence>
<dbReference type="Proteomes" id="UP000292704">
    <property type="component" value="Unassembled WGS sequence"/>
</dbReference>
<reference evidence="2 3" key="1">
    <citation type="submission" date="2019-02" db="EMBL/GenBank/DDBJ databases">
        <title>Genome analysis provides insights into bioremediation potentialities and Haloocin production by Natrinema altunense strain 4.1R isolated from Chott Douz in Tunisian desert.</title>
        <authorList>
            <person name="Najjari A."/>
            <person name="Youssef N."/>
            <person name="Ben Dhia O."/>
            <person name="Ferjani R."/>
            <person name="El Hidri D."/>
            <person name="Ouzari H.I."/>
            <person name="Cherif A."/>
        </authorList>
    </citation>
    <scope>NUCLEOTIDE SEQUENCE [LARGE SCALE GENOMIC DNA]</scope>
    <source>
        <strain evidence="2 3">4.1R</strain>
    </source>
</reference>
<evidence type="ECO:0000313" key="3">
    <source>
        <dbReference type="Proteomes" id="UP000292704"/>
    </source>
</evidence>
<dbReference type="STRING" id="222984.GCA_000731985_00239"/>
<keyword evidence="1" id="KW-0472">Membrane</keyword>
<protein>
    <submittedName>
        <fullName evidence="2">Uncharacterized protein</fullName>
    </submittedName>
</protein>
<name>A0A482XXR2_9EURY</name>
<gene>
    <name evidence="2" type="ORF">ELS17_04310</name>
</gene>
<feature type="transmembrane region" description="Helical" evidence="1">
    <location>
        <begin position="154"/>
        <end position="173"/>
    </location>
</feature>
<proteinExistence type="predicted"/>
<evidence type="ECO:0000313" key="2">
    <source>
        <dbReference type="EMBL" id="RZH68698.1"/>
    </source>
</evidence>
<evidence type="ECO:0000256" key="1">
    <source>
        <dbReference type="SAM" id="Phobius"/>
    </source>
</evidence>
<dbReference type="RefSeq" id="WP_130169667.1">
    <property type="nucleotide sequence ID" value="NZ_SHMR01000001.1"/>
</dbReference>
<keyword evidence="1" id="KW-0812">Transmembrane</keyword>